<evidence type="ECO:0000313" key="2">
    <source>
        <dbReference type="EMBL" id="MBR7743333.1"/>
    </source>
</evidence>
<organism evidence="2 3">
    <name type="scientific">Phycicoccus avicenniae</name>
    <dbReference type="NCBI Taxonomy" id="2828860"/>
    <lineage>
        <taxon>Bacteria</taxon>
        <taxon>Bacillati</taxon>
        <taxon>Actinomycetota</taxon>
        <taxon>Actinomycetes</taxon>
        <taxon>Micrococcales</taxon>
        <taxon>Intrasporangiaceae</taxon>
        <taxon>Phycicoccus</taxon>
    </lineage>
</organism>
<dbReference type="Proteomes" id="UP000677016">
    <property type="component" value="Unassembled WGS sequence"/>
</dbReference>
<name>A0A941HYT8_9MICO</name>
<protein>
    <submittedName>
        <fullName evidence="2">Uncharacterized protein</fullName>
    </submittedName>
</protein>
<feature type="transmembrane region" description="Helical" evidence="1">
    <location>
        <begin position="78"/>
        <end position="97"/>
    </location>
</feature>
<keyword evidence="3" id="KW-1185">Reference proteome</keyword>
<dbReference type="AlphaFoldDB" id="A0A941HYT8"/>
<comment type="caution">
    <text evidence="2">The sequence shown here is derived from an EMBL/GenBank/DDBJ whole genome shotgun (WGS) entry which is preliminary data.</text>
</comment>
<gene>
    <name evidence="2" type="ORF">KC207_08530</name>
</gene>
<reference evidence="2" key="1">
    <citation type="submission" date="2021-04" db="EMBL/GenBank/DDBJ databases">
        <title>Phycicoccus avicenniae sp. nov., a novel endophytic actinomycetes isolated from branch of Avicennia mariana.</title>
        <authorList>
            <person name="Tuo L."/>
        </authorList>
    </citation>
    <scope>NUCLEOTIDE SEQUENCE</scope>
    <source>
        <strain evidence="2">BSK3Z-2</strain>
    </source>
</reference>
<sequence length="132" mass="14314">MNAIRHLTWFNRLFLVVMVGGAVWCLAVGIWWWTALLLVGVAYLAVAYRQALRGGGTDRSRVNAVQPFDERESAASTWAFNVTGQVAVLALMALFVAQTAMQGGQPDTIVVLLLLLVAGTWGVAIQVATRRA</sequence>
<proteinExistence type="predicted"/>
<keyword evidence="1" id="KW-1133">Transmembrane helix</keyword>
<keyword evidence="1" id="KW-0812">Transmembrane</keyword>
<feature type="transmembrane region" description="Helical" evidence="1">
    <location>
        <begin position="12"/>
        <end position="33"/>
    </location>
</feature>
<dbReference type="EMBL" id="JAGSNF010000010">
    <property type="protein sequence ID" value="MBR7743333.1"/>
    <property type="molecule type" value="Genomic_DNA"/>
</dbReference>
<dbReference type="RefSeq" id="WP_211602592.1">
    <property type="nucleotide sequence ID" value="NZ_JAGSNF010000010.1"/>
</dbReference>
<evidence type="ECO:0000313" key="3">
    <source>
        <dbReference type="Proteomes" id="UP000677016"/>
    </source>
</evidence>
<feature type="transmembrane region" description="Helical" evidence="1">
    <location>
        <begin position="109"/>
        <end position="129"/>
    </location>
</feature>
<accession>A0A941HYT8</accession>
<keyword evidence="1" id="KW-0472">Membrane</keyword>
<evidence type="ECO:0000256" key="1">
    <source>
        <dbReference type="SAM" id="Phobius"/>
    </source>
</evidence>